<feature type="domain" description="Peptidase S54 rhomboid" evidence="9">
    <location>
        <begin position="171"/>
        <end position="308"/>
    </location>
</feature>
<evidence type="ECO:0000259" key="9">
    <source>
        <dbReference type="Pfam" id="PF01694"/>
    </source>
</evidence>
<reference evidence="10 11" key="1">
    <citation type="submission" date="2020-01" db="EMBL/GenBank/DDBJ databases">
        <title>Genome sequence of Desulfovibrio aerotolerans DSM 16695(T).</title>
        <authorList>
            <person name="Karnachuk O."/>
            <person name="Avakyan M."/>
            <person name="Mardanov A."/>
            <person name="Kadnikov V."/>
            <person name="Ravin N."/>
        </authorList>
    </citation>
    <scope>NUCLEOTIDE SEQUENCE [LARGE SCALE GENOMIC DNA]</scope>
    <source>
        <strain evidence="10 11">DSM 16695</strain>
    </source>
</reference>
<keyword evidence="10" id="KW-0645">Protease</keyword>
<accession>A0A7C9IL96</accession>
<keyword evidence="11" id="KW-1185">Reference proteome</keyword>
<evidence type="ECO:0000256" key="8">
    <source>
        <dbReference type="SAM" id="Phobius"/>
    </source>
</evidence>
<name>A0A7C9IL96_9BACT</name>
<dbReference type="InterPro" id="IPR022764">
    <property type="entry name" value="Peptidase_S54_rhomboid_dom"/>
</dbReference>
<keyword evidence="6 8" id="KW-0472">Membrane</keyword>
<comment type="similarity">
    <text evidence="2">Belongs to the peptidase S54 family.</text>
</comment>
<comment type="subcellular location">
    <subcellularLocation>
        <location evidence="1">Membrane</location>
        <topology evidence="1">Multi-pass membrane protein</topology>
    </subcellularLocation>
</comment>
<evidence type="ECO:0000256" key="6">
    <source>
        <dbReference type="ARBA" id="ARBA00023136"/>
    </source>
</evidence>
<feature type="region of interest" description="Disordered" evidence="7">
    <location>
        <begin position="1"/>
        <end position="58"/>
    </location>
</feature>
<feature type="transmembrane region" description="Helical" evidence="8">
    <location>
        <begin position="269"/>
        <end position="285"/>
    </location>
</feature>
<protein>
    <submittedName>
        <fullName evidence="10">Rhomboid family intramembrane serine protease</fullName>
    </submittedName>
</protein>
<feature type="transmembrane region" description="Helical" evidence="8">
    <location>
        <begin position="130"/>
        <end position="151"/>
    </location>
</feature>
<evidence type="ECO:0000256" key="4">
    <source>
        <dbReference type="ARBA" id="ARBA00022801"/>
    </source>
</evidence>
<dbReference type="OrthoDB" id="9813074at2"/>
<dbReference type="GO" id="GO:0006508">
    <property type="term" value="P:proteolysis"/>
    <property type="evidence" value="ECO:0007669"/>
    <property type="project" value="UniProtKB-KW"/>
</dbReference>
<comment type="caution">
    <text evidence="10">The sequence shown here is derived from an EMBL/GenBank/DDBJ whole genome shotgun (WGS) entry which is preliminary data.</text>
</comment>
<evidence type="ECO:0000256" key="5">
    <source>
        <dbReference type="ARBA" id="ARBA00022989"/>
    </source>
</evidence>
<feature type="transmembrane region" description="Helical" evidence="8">
    <location>
        <begin position="326"/>
        <end position="345"/>
    </location>
</feature>
<feature type="compositionally biased region" description="Basic and acidic residues" evidence="7">
    <location>
        <begin position="43"/>
        <end position="52"/>
    </location>
</feature>
<dbReference type="RefSeq" id="WP_160960050.1">
    <property type="nucleotide sequence ID" value="NZ_WVUD01000010.1"/>
</dbReference>
<dbReference type="Gene3D" id="1.20.1540.10">
    <property type="entry name" value="Rhomboid-like"/>
    <property type="match status" value="1"/>
</dbReference>
<evidence type="ECO:0000313" key="11">
    <source>
        <dbReference type="Proteomes" id="UP000482487"/>
    </source>
</evidence>
<dbReference type="PANTHER" id="PTHR43731:SF14">
    <property type="entry name" value="PRESENILIN-ASSOCIATED RHOMBOID-LIKE PROTEIN, MITOCHONDRIAL"/>
    <property type="match status" value="1"/>
</dbReference>
<dbReference type="GO" id="GO:0016020">
    <property type="term" value="C:membrane"/>
    <property type="evidence" value="ECO:0007669"/>
    <property type="project" value="UniProtKB-SubCell"/>
</dbReference>
<dbReference type="Proteomes" id="UP000482487">
    <property type="component" value="Unassembled WGS sequence"/>
</dbReference>
<gene>
    <name evidence="10" type="ORF">GTA51_07725</name>
</gene>
<evidence type="ECO:0000313" key="10">
    <source>
        <dbReference type="EMBL" id="MYL83024.1"/>
    </source>
</evidence>
<dbReference type="EMBL" id="WVUD01000010">
    <property type="protein sequence ID" value="MYL83024.1"/>
    <property type="molecule type" value="Genomic_DNA"/>
</dbReference>
<feature type="transmembrane region" description="Helical" evidence="8">
    <location>
        <begin position="209"/>
        <end position="230"/>
    </location>
</feature>
<dbReference type="Pfam" id="PF01694">
    <property type="entry name" value="Rhomboid"/>
    <property type="match status" value="1"/>
</dbReference>
<dbReference type="InterPro" id="IPR035952">
    <property type="entry name" value="Rhomboid-like_sf"/>
</dbReference>
<organism evidence="10 11">
    <name type="scientific">Solidesulfovibrio aerotolerans</name>
    <dbReference type="NCBI Taxonomy" id="295255"/>
    <lineage>
        <taxon>Bacteria</taxon>
        <taxon>Pseudomonadati</taxon>
        <taxon>Thermodesulfobacteriota</taxon>
        <taxon>Desulfovibrionia</taxon>
        <taxon>Desulfovibrionales</taxon>
        <taxon>Desulfovibrionaceae</taxon>
        <taxon>Solidesulfovibrio</taxon>
    </lineage>
</organism>
<keyword evidence="5 8" id="KW-1133">Transmembrane helix</keyword>
<evidence type="ECO:0000256" key="1">
    <source>
        <dbReference type="ARBA" id="ARBA00004141"/>
    </source>
</evidence>
<dbReference type="GO" id="GO:0004252">
    <property type="term" value="F:serine-type endopeptidase activity"/>
    <property type="evidence" value="ECO:0007669"/>
    <property type="project" value="InterPro"/>
</dbReference>
<evidence type="ECO:0000256" key="3">
    <source>
        <dbReference type="ARBA" id="ARBA00022692"/>
    </source>
</evidence>
<proteinExistence type="inferred from homology"/>
<evidence type="ECO:0000256" key="7">
    <source>
        <dbReference type="SAM" id="MobiDB-lite"/>
    </source>
</evidence>
<keyword evidence="3 8" id="KW-0812">Transmembrane</keyword>
<keyword evidence="4" id="KW-0378">Hydrolase</keyword>
<feature type="transmembrane region" description="Helical" evidence="8">
    <location>
        <begin position="297"/>
        <end position="314"/>
    </location>
</feature>
<sequence length="346" mass="36287">MPDTHPLFEPADPREDAAATQRPPAPKRLPRTAPRPSLWPRPGQRDITEEATGKPGPATAIRAREWEMILASRAIPHSIRRQGSGYRLFVPRRRAVEALAELAGYAAERAAIVLYDPEAEPVRPPVWPAVLAWMGLLTAAWGFMLGETVVFGRRIVWKSLGAGDSALMLAGQWQRAATALCLHADPAHLFGNAASGALFLSLLCRETGLGLGFALTLAAGVAGNVLKVLIQGPGMHFLGASTAVFGALGALGGVRLANQWPPLTFRRSAPAGAALMLLAMLGAGGEDGMAVDLAGHLFGFASGAALGLAAGFWLKRRGEPGTAAQVLWGALAFLSLAAAWGVAVVR</sequence>
<dbReference type="InterPro" id="IPR050925">
    <property type="entry name" value="Rhomboid_protease_S54"/>
</dbReference>
<feature type="transmembrane region" description="Helical" evidence="8">
    <location>
        <begin position="236"/>
        <end position="257"/>
    </location>
</feature>
<evidence type="ECO:0000256" key="2">
    <source>
        <dbReference type="ARBA" id="ARBA00009045"/>
    </source>
</evidence>
<dbReference type="PANTHER" id="PTHR43731">
    <property type="entry name" value="RHOMBOID PROTEASE"/>
    <property type="match status" value="1"/>
</dbReference>
<dbReference type="AlphaFoldDB" id="A0A7C9IL96"/>
<dbReference type="SUPFAM" id="SSF144091">
    <property type="entry name" value="Rhomboid-like"/>
    <property type="match status" value="1"/>
</dbReference>